<protein>
    <recommendedName>
        <fullName evidence="3">Mannitol-1-phosphate 5-dehydrogenase</fullName>
    </recommendedName>
</protein>
<dbReference type="AntiFam" id="ANF00064">
    <property type="entry name" value="Unclear, Possibly translation of poorly localized IS Element IS621"/>
</dbReference>
<proteinExistence type="predicted"/>
<evidence type="ECO:0000313" key="2">
    <source>
        <dbReference type="Proteomes" id="UP000239554"/>
    </source>
</evidence>
<name>A0A7U5TK87_ECOLX</name>
<reference evidence="1 2" key="1">
    <citation type="journal article" date="2018" name="MBio">
        <title>Genomic Analysis of Hospital Plumbing Reveals Diverse Reservoir of Bacterial Plasmids Conferring Carbapenem Resistance.</title>
        <authorList>
            <consortium name="NISC Comparative Sequencing Program"/>
            <person name="Weingarten R.A."/>
            <person name="Johnson R.C."/>
            <person name="Conlan S."/>
            <person name="Ramsburg A.M."/>
            <person name="Dekker J.P."/>
            <person name="Lau A.F."/>
            <person name="Khil P."/>
            <person name="Odom R.T."/>
            <person name="Deming C."/>
            <person name="Park M."/>
            <person name="Thomas P.J."/>
            <person name="Henderson D.K."/>
            <person name="Palmore T.N."/>
            <person name="Segre J.A."/>
            <person name="Frank K.M."/>
        </authorList>
    </citation>
    <scope>NUCLEOTIDE SEQUENCE [LARGE SCALE GENOMIC DNA]</scope>
    <source>
        <strain evidence="1 2">ECONIH4</strain>
    </source>
</reference>
<dbReference type="AlphaFoldDB" id="A0A7U5TK87"/>
<sequence length="69" mass="8082">MPDATLVASYHAYRFVPNRRPDKAFTPHPVVGTQCLMRRLTRLIMPTNLCRTVGRIRRLRRIRQLAHNA</sequence>
<evidence type="ECO:0008006" key="3">
    <source>
        <dbReference type="Google" id="ProtNLM"/>
    </source>
</evidence>
<accession>A0A7U5TK87</accession>
<gene>
    <name evidence="1" type="ORF">C3F40_13255</name>
</gene>
<organism evidence="1 2">
    <name type="scientific">Escherichia coli</name>
    <dbReference type="NCBI Taxonomy" id="562"/>
    <lineage>
        <taxon>Bacteria</taxon>
        <taxon>Pseudomonadati</taxon>
        <taxon>Pseudomonadota</taxon>
        <taxon>Gammaproteobacteria</taxon>
        <taxon>Enterobacterales</taxon>
        <taxon>Enterobacteriaceae</taxon>
        <taxon>Escherichia</taxon>
    </lineage>
</organism>
<dbReference type="EMBL" id="CP026399">
    <property type="protein sequence ID" value="AUY02667.1"/>
    <property type="molecule type" value="Genomic_DNA"/>
</dbReference>
<evidence type="ECO:0000313" key="1">
    <source>
        <dbReference type="EMBL" id="AUY02667.1"/>
    </source>
</evidence>
<dbReference type="Proteomes" id="UP000239554">
    <property type="component" value="Chromosome"/>
</dbReference>